<dbReference type="Proteomes" id="UP000250140">
    <property type="component" value="Unassembled WGS sequence"/>
</dbReference>
<comment type="catalytic activity">
    <reaction evidence="5">
        <text>D-xylose + NADP(+) = D-xylono-1,5-lactone + NADPH + H(+)</text>
        <dbReference type="Rhea" id="RHEA:22000"/>
        <dbReference type="ChEBI" id="CHEBI:15378"/>
        <dbReference type="ChEBI" id="CHEBI:15867"/>
        <dbReference type="ChEBI" id="CHEBI:53455"/>
        <dbReference type="ChEBI" id="CHEBI:57783"/>
        <dbReference type="ChEBI" id="CHEBI:58349"/>
        <dbReference type="EC" id="1.1.1.179"/>
    </reaction>
</comment>
<dbReference type="Gene3D" id="3.30.360.10">
    <property type="entry name" value="Dihydrodipicolinate Reductase, domain 2"/>
    <property type="match status" value="1"/>
</dbReference>
<dbReference type="EMBL" id="KV748675">
    <property type="protein sequence ID" value="OCL13756.1"/>
    <property type="molecule type" value="Genomic_DNA"/>
</dbReference>
<dbReference type="AlphaFoldDB" id="A0A8E2FAU0"/>
<evidence type="ECO:0000259" key="6">
    <source>
        <dbReference type="Pfam" id="PF01408"/>
    </source>
</evidence>
<evidence type="ECO:0000259" key="7">
    <source>
        <dbReference type="Pfam" id="PF22725"/>
    </source>
</evidence>
<dbReference type="InterPro" id="IPR055170">
    <property type="entry name" value="GFO_IDH_MocA-like_dom"/>
</dbReference>
<gene>
    <name evidence="8" type="ORF">AOQ84DRAFT_282465</name>
</gene>
<comment type="similarity">
    <text evidence="1">Belongs to the Gfo/Idh/MocA family.</text>
</comment>
<dbReference type="OrthoDB" id="6417021at2759"/>
<protein>
    <recommendedName>
        <fullName evidence="3">D-xylose 1-dehydrogenase (NADP(+), D-xylono-1,5-lactone-forming)</fullName>
        <ecNumber evidence="3">1.1.1.179</ecNumber>
    </recommendedName>
    <alternativeName>
        <fullName evidence="4">D-xylose-NADP dehydrogenase</fullName>
    </alternativeName>
</protein>
<dbReference type="Pfam" id="PF22725">
    <property type="entry name" value="GFO_IDH_MocA_C3"/>
    <property type="match status" value="1"/>
</dbReference>
<dbReference type="InterPro" id="IPR000683">
    <property type="entry name" value="Gfo/Idh/MocA-like_OxRdtase_N"/>
</dbReference>
<proteinExistence type="inferred from homology"/>
<evidence type="ECO:0000256" key="3">
    <source>
        <dbReference type="ARBA" id="ARBA00038984"/>
    </source>
</evidence>
<sequence length="422" mass="47539">MASIYHFTKRVYGSFNPSEVSKSSDAIRFGMLGAANIGPMAFIIPAKTHPDVIVAAVAARDLKKAEAYAKKHGIPVVHKSYQDLLDDPSLDAVYIPLPNGLHYEWALKAIQAGKHVLLEKPSTSNAEEAKSLFRHPLLSQPNAPVLLEAFHFRFHPAWQTFLSTFDSTDIVDASAEQFLPAGFFPDSDIRFNYALSGGTLMDFGTYAISSIRQAFRKEPISIAEASHRPMPKSRDKEIDHAIKAKWNFPNGGVGRIEADLAARGGYRLPWLTKSWPKLALPKLTVQLSEKEVLDPKHKRHTMQRTVVFWNMIGPHLYHRIDIVDKHSIRNIDNGGLIESWSETSYMKVYEWPEKGNGKVGEAWWTTYRHQLEEFINRIKRREGSGVWIDGEDSIKQMEMIDATYLKAGLPLRPTSNYLGSAG</sequence>
<dbReference type="SUPFAM" id="SSF51735">
    <property type="entry name" value="NAD(P)-binding Rossmann-fold domains"/>
    <property type="match status" value="1"/>
</dbReference>
<dbReference type="GO" id="GO:0000166">
    <property type="term" value="F:nucleotide binding"/>
    <property type="evidence" value="ECO:0007669"/>
    <property type="project" value="InterPro"/>
</dbReference>
<dbReference type="GO" id="GO:0047837">
    <property type="term" value="F:D-xylose 1-dehydrogenase (NADP+) activity"/>
    <property type="evidence" value="ECO:0007669"/>
    <property type="project" value="UniProtKB-EC"/>
</dbReference>
<dbReference type="Pfam" id="PF01408">
    <property type="entry name" value="GFO_IDH_MocA"/>
    <property type="match status" value="1"/>
</dbReference>
<dbReference type="EC" id="1.1.1.179" evidence="3"/>
<keyword evidence="9" id="KW-1185">Reference proteome</keyword>
<dbReference type="InterPro" id="IPR050984">
    <property type="entry name" value="Gfo/Idh/MocA_domain"/>
</dbReference>
<evidence type="ECO:0000256" key="4">
    <source>
        <dbReference type="ARBA" id="ARBA00042988"/>
    </source>
</evidence>
<evidence type="ECO:0000256" key="2">
    <source>
        <dbReference type="ARBA" id="ARBA00023002"/>
    </source>
</evidence>
<dbReference type="InterPro" id="IPR036291">
    <property type="entry name" value="NAD(P)-bd_dom_sf"/>
</dbReference>
<evidence type="ECO:0000313" key="9">
    <source>
        <dbReference type="Proteomes" id="UP000250140"/>
    </source>
</evidence>
<dbReference type="PANTHER" id="PTHR22604">
    <property type="entry name" value="OXIDOREDUCTASES"/>
    <property type="match status" value="1"/>
</dbReference>
<dbReference type="Gene3D" id="3.40.50.720">
    <property type="entry name" value="NAD(P)-binding Rossmann-like Domain"/>
    <property type="match status" value="1"/>
</dbReference>
<dbReference type="PANTHER" id="PTHR22604:SF105">
    <property type="entry name" value="TRANS-1,2-DIHYDROBENZENE-1,2-DIOL DEHYDROGENASE"/>
    <property type="match status" value="1"/>
</dbReference>
<name>A0A8E2FAU0_9PEZI</name>
<feature type="domain" description="Gfo/Idh/MocA-like oxidoreductase N-terminal" evidence="6">
    <location>
        <begin position="27"/>
        <end position="134"/>
    </location>
</feature>
<dbReference type="SUPFAM" id="SSF55347">
    <property type="entry name" value="Glyceraldehyde-3-phosphate dehydrogenase-like, C-terminal domain"/>
    <property type="match status" value="1"/>
</dbReference>
<evidence type="ECO:0000256" key="1">
    <source>
        <dbReference type="ARBA" id="ARBA00010928"/>
    </source>
</evidence>
<evidence type="ECO:0000256" key="5">
    <source>
        <dbReference type="ARBA" id="ARBA00049233"/>
    </source>
</evidence>
<organism evidence="8 9">
    <name type="scientific">Glonium stellatum</name>
    <dbReference type="NCBI Taxonomy" id="574774"/>
    <lineage>
        <taxon>Eukaryota</taxon>
        <taxon>Fungi</taxon>
        <taxon>Dikarya</taxon>
        <taxon>Ascomycota</taxon>
        <taxon>Pezizomycotina</taxon>
        <taxon>Dothideomycetes</taxon>
        <taxon>Pleosporomycetidae</taxon>
        <taxon>Gloniales</taxon>
        <taxon>Gloniaceae</taxon>
        <taxon>Glonium</taxon>
    </lineage>
</organism>
<evidence type="ECO:0000313" key="8">
    <source>
        <dbReference type="EMBL" id="OCL13756.1"/>
    </source>
</evidence>
<accession>A0A8E2FAU0</accession>
<keyword evidence="2" id="KW-0560">Oxidoreductase</keyword>
<reference evidence="8 9" key="1">
    <citation type="journal article" date="2016" name="Nat. Commun.">
        <title>Ectomycorrhizal ecology is imprinted in the genome of the dominant symbiotic fungus Cenococcum geophilum.</title>
        <authorList>
            <consortium name="DOE Joint Genome Institute"/>
            <person name="Peter M."/>
            <person name="Kohler A."/>
            <person name="Ohm R.A."/>
            <person name="Kuo A."/>
            <person name="Krutzmann J."/>
            <person name="Morin E."/>
            <person name="Arend M."/>
            <person name="Barry K.W."/>
            <person name="Binder M."/>
            <person name="Choi C."/>
            <person name="Clum A."/>
            <person name="Copeland A."/>
            <person name="Grisel N."/>
            <person name="Haridas S."/>
            <person name="Kipfer T."/>
            <person name="LaButti K."/>
            <person name="Lindquist E."/>
            <person name="Lipzen A."/>
            <person name="Maire R."/>
            <person name="Meier B."/>
            <person name="Mihaltcheva S."/>
            <person name="Molinier V."/>
            <person name="Murat C."/>
            <person name="Poggeler S."/>
            <person name="Quandt C.A."/>
            <person name="Sperisen C."/>
            <person name="Tritt A."/>
            <person name="Tisserant E."/>
            <person name="Crous P.W."/>
            <person name="Henrissat B."/>
            <person name="Nehls U."/>
            <person name="Egli S."/>
            <person name="Spatafora J.W."/>
            <person name="Grigoriev I.V."/>
            <person name="Martin F.M."/>
        </authorList>
    </citation>
    <scope>NUCLEOTIDE SEQUENCE [LARGE SCALE GENOMIC DNA]</scope>
    <source>
        <strain evidence="8 9">CBS 207.34</strain>
    </source>
</reference>
<feature type="domain" description="GFO/IDH/MocA-like oxidoreductase" evidence="7">
    <location>
        <begin position="175"/>
        <end position="267"/>
    </location>
</feature>